<evidence type="ECO:0000313" key="3">
    <source>
        <dbReference type="Proteomes" id="UP000319731"/>
    </source>
</evidence>
<dbReference type="Proteomes" id="UP000319731">
    <property type="component" value="Unassembled WGS sequence"/>
</dbReference>
<keyword evidence="3" id="KW-1185">Reference proteome</keyword>
<dbReference type="Pfam" id="PF14494">
    <property type="entry name" value="DUF4436"/>
    <property type="match status" value="1"/>
</dbReference>
<organism evidence="2 3">
    <name type="scientific">Synchytrium microbalum</name>
    <dbReference type="NCBI Taxonomy" id="1806994"/>
    <lineage>
        <taxon>Eukaryota</taxon>
        <taxon>Fungi</taxon>
        <taxon>Fungi incertae sedis</taxon>
        <taxon>Chytridiomycota</taxon>
        <taxon>Chytridiomycota incertae sedis</taxon>
        <taxon>Chytridiomycetes</taxon>
        <taxon>Synchytriales</taxon>
        <taxon>Synchytriaceae</taxon>
        <taxon>Synchytrium</taxon>
    </lineage>
</organism>
<feature type="transmembrane region" description="Helical" evidence="1">
    <location>
        <begin position="178"/>
        <end position="201"/>
    </location>
</feature>
<dbReference type="PANTHER" id="PTHR37330">
    <property type="entry name" value="CONSERVED TRANSMEMBRANE PROTEIN-RELATED"/>
    <property type="match status" value="1"/>
</dbReference>
<dbReference type="AlphaFoldDB" id="A0A507C6R8"/>
<dbReference type="InterPro" id="IPR027948">
    <property type="entry name" value="DUF4436"/>
</dbReference>
<evidence type="ECO:0000256" key="1">
    <source>
        <dbReference type="SAM" id="Phobius"/>
    </source>
</evidence>
<sequence length="310" mass="33917">MGIYNVREGDKHADNVVAYIADVDGNLPSNFSGVLIQATIHFSVTPQGNLIDPASSTVHSISSTIPLRILISDTSPVNFAASQPLNGFDSTFTFAEGDPNNYPLDLYLVSLGVIATTVNTTSNSTIPIPVAMIIQGALQSWRLHFNLVEEQFHLMTSGNLQKSPNLTVEVIRSYTTKIFSFFTLIVMWALSVAILALAITLWTRDRKVEPPTIVVATSMLFSLPAIRNAQPGAPPVGCTSDVIGFFWCMLIVATAGTLLQELSQQEFLQLTHTIVFPHHSPALLLLINYIVKYKAEAQGQQSVQDQQLFK</sequence>
<keyword evidence="1" id="KW-1133">Transmembrane helix</keyword>
<keyword evidence="1" id="KW-0472">Membrane</keyword>
<dbReference type="PANTHER" id="PTHR37330:SF1">
    <property type="entry name" value="CONSERVED TRANSMEMBRANE PROTEIN-RELATED"/>
    <property type="match status" value="1"/>
</dbReference>
<feature type="transmembrane region" description="Helical" evidence="1">
    <location>
        <begin position="242"/>
        <end position="259"/>
    </location>
</feature>
<reference evidence="2 3" key="1">
    <citation type="journal article" date="2019" name="Sci. Rep.">
        <title>Comparative genomics of chytrid fungi reveal insights into the obligate biotrophic and pathogenic lifestyle of Synchytrium endobioticum.</title>
        <authorList>
            <person name="van de Vossenberg B.T.L.H."/>
            <person name="Warris S."/>
            <person name="Nguyen H.D.T."/>
            <person name="van Gent-Pelzer M.P.E."/>
            <person name="Joly D.L."/>
            <person name="van de Geest H.C."/>
            <person name="Bonants P.J.M."/>
            <person name="Smith D.S."/>
            <person name="Levesque C.A."/>
            <person name="van der Lee T.A.J."/>
        </authorList>
    </citation>
    <scope>NUCLEOTIDE SEQUENCE [LARGE SCALE GENOMIC DNA]</scope>
    <source>
        <strain evidence="2 3">JEL517</strain>
    </source>
</reference>
<feature type="transmembrane region" description="Helical" evidence="1">
    <location>
        <begin position="213"/>
        <end position="230"/>
    </location>
</feature>
<comment type="caution">
    <text evidence="2">The sequence shown here is derived from an EMBL/GenBank/DDBJ whole genome shotgun (WGS) entry which is preliminary data.</text>
</comment>
<gene>
    <name evidence="2" type="ORF">SmJEL517_g01284</name>
</gene>
<dbReference type="EMBL" id="QEAO01000004">
    <property type="protein sequence ID" value="TPX36737.1"/>
    <property type="molecule type" value="Genomic_DNA"/>
</dbReference>
<dbReference type="GeneID" id="42002509"/>
<keyword evidence="1" id="KW-0812">Transmembrane</keyword>
<dbReference type="STRING" id="1806994.A0A507C6R8"/>
<dbReference type="OrthoDB" id="5594013at2759"/>
<accession>A0A507C6R8</accession>
<evidence type="ECO:0000313" key="2">
    <source>
        <dbReference type="EMBL" id="TPX36737.1"/>
    </source>
</evidence>
<proteinExistence type="predicted"/>
<name>A0A507C6R8_9FUNG</name>
<dbReference type="RefSeq" id="XP_031026951.1">
    <property type="nucleotide sequence ID" value="XM_031167212.1"/>
</dbReference>
<protein>
    <submittedName>
        <fullName evidence="2">Uncharacterized protein</fullName>
    </submittedName>
</protein>